<reference evidence="3" key="1">
    <citation type="submission" date="2020-11" db="EMBL/GenBank/DDBJ databases">
        <authorList>
            <person name="Tran Van P."/>
        </authorList>
    </citation>
    <scope>NUCLEOTIDE SEQUENCE</scope>
</reference>
<dbReference type="EMBL" id="OC915572">
    <property type="protein sequence ID" value="CAD7641035.1"/>
    <property type="molecule type" value="Genomic_DNA"/>
</dbReference>
<feature type="domain" description="Arrestin C-terminal-like" evidence="2">
    <location>
        <begin position="180"/>
        <end position="299"/>
    </location>
</feature>
<dbReference type="GO" id="GO:0005737">
    <property type="term" value="C:cytoplasm"/>
    <property type="evidence" value="ECO:0007669"/>
    <property type="project" value="TreeGrafter"/>
</dbReference>
<gene>
    <name evidence="3" type="ORF">ONB1V03_LOCUS2883</name>
</gene>
<dbReference type="PANTHER" id="PTHR11188">
    <property type="entry name" value="ARRESTIN DOMAIN CONTAINING PROTEIN"/>
    <property type="match status" value="1"/>
</dbReference>
<evidence type="ECO:0000313" key="4">
    <source>
        <dbReference type="Proteomes" id="UP000728032"/>
    </source>
</evidence>
<dbReference type="InterPro" id="IPR050357">
    <property type="entry name" value="Arrestin_domain-protein"/>
</dbReference>
<evidence type="ECO:0000313" key="3">
    <source>
        <dbReference type="EMBL" id="CAD7641035.1"/>
    </source>
</evidence>
<dbReference type="Proteomes" id="UP000728032">
    <property type="component" value="Unassembled WGS sequence"/>
</dbReference>
<sequence length="406" mass="44707">MEIDLDESKHVTNMEIDLDNESKHYVVGDRVTGSLKFASTGGVLASGVRISLVCMGEANWTEHVALANGALMYRNNRKFLDAPFDMDKNALEKHLDRGVHTIPFDIKIPDERVFFGLPSSFEDTHAWIHYNVEAAIDEPDSDEVNTIKTRITVDSPMSHNLKVFVAGHADKTLSLFPNMGSGSIALYTSLARKGYLPGETLEVLCYVTNKSTVEVTPRAILYQTRVYQSGECHKAVDRVLTEPIIGNKMASNANNTDIIHVPIPKTASLSIKSDVISVKYVVHVFVAGHADKTLSLFPNMGSGSIALYTSLARKGYLPGETLEVLCYVANKSTVEVTPRAILYQTRVYQSGECHKAVDRVLTEPIIGNKMASVKYVVHVTLDIPHAVDLHISLPIIVTTQSALDRN</sequence>
<organism evidence="3">
    <name type="scientific">Oppiella nova</name>
    <dbReference type="NCBI Taxonomy" id="334625"/>
    <lineage>
        <taxon>Eukaryota</taxon>
        <taxon>Metazoa</taxon>
        <taxon>Ecdysozoa</taxon>
        <taxon>Arthropoda</taxon>
        <taxon>Chelicerata</taxon>
        <taxon>Arachnida</taxon>
        <taxon>Acari</taxon>
        <taxon>Acariformes</taxon>
        <taxon>Sarcoptiformes</taxon>
        <taxon>Oribatida</taxon>
        <taxon>Brachypylina</taxon>
        <taxon>Oppioidea</taxon>
        <taxon>Oppiidae</taxon>
        <taxon>Oppiella</taxon>
    </lineage>
</organism>
<dbReference type="InterPro" id="IPR011022">
    <property type="entry name" value="Arrestin_C-like"/>
</dbReference>
<name>A0A7R9QCR1_9ACAR</name>
<feature type="domain" description="Arrestin C-terminal-like" evidence="2">
    <location>
        <begin position="301"/>
        <end position="402"/>
    </location>
</feature>
<dbReference type="SUPFAM" id="SSF81296">
    <property type="entry name" value="E set domains"/>
    <property type="match status" value="3"/>
</dbReference>
<dbReference type="EMBL" id="CAJPVJ010000747">
    <property type="protein sequence ID" value="CAG2163300.1"/>
    <property type="molecule type" value="Genomic_DNA"/>
</dbReference>
<dbReference type="GO" id="GO:0015031">
    <property type="term" value="P:protein transport"/>
    <property type="evidence" value="ECO:0007669"/>
    <property type="project" value="TreeGrafter"/>
</dbReference>
<protein>
    <recommendedName>
        <fullName evidence="2">Arrestin C-terminal-like domain-containing protein</fullName>
    </recommendedName>
</protein>
<dbReference type="InterPro" id="IPR014756">
    <property type="entry name" value="Ig_E-set"/>
</dbReference>
<dbReference type="OrthoDB" id="6489733at2759"/>
<dbReference type="AlphaFoldDB" id="A0A7R9QCR1"/>
<evidence type="ECO:0000256" key="1">
    <source>
        <dbReference type="ARBA" id="ARBA00005298"/>
    </source>
</evidence>
<dbReference type="InterPro" id="IPR011021">
    <property type="entry name" value="Arrestin-like_N"/>
</dbReference>
<comment type="similarity">
    <text evidence="1">Belongs to the arrestin family.</text>
</comment>
<dbReference type="SMART" id="SM01017">
    <property type="entry name" value="Arrestin_C"/>
    <property type="match status" value="2"/>
</dbReference>
<dbReference type="InterPro" id="IPR014752">
    <property type="entry name" value="Arrestin-like_C"/>
</dbReference>
<dbReference type="Pfam" id="PF00339">
    <property type="entry name" value="Arrestin_N"/>
    <property type="match status" value="1"/>
</dbReference>
<accession>A0A7R9QCR1</accession>
<dbReference type="Gene3D" id="2.60.40.640">
    <property type="match status" value="2"/>
</dbReference>
<dbReference type="Pfam" id="PF02752">
    <property type="entry name" value="Arrestin_C"/>
    <property type="match status" value="1"/>
</dbReference>
<proteinExistence type="inferred from homology"/>
<dbReference type="PANTHER" id="PTHR11188:SF17">
    <property type="entry name" value="FI21816P1"/>
    <property type="match status" value="1"/>
</dbReference>
<keyword evidence="4" id="KW-1185">Reference proteome</keyword>
<evidence type="ECO:0000259" key="2">
    <source>
        <dbReference type="SMART" id="SM01017"/>
    </source>
</evidence>